<dbReference type="SUPFAM" id="SSF75304">
    <property type="entry name" value="Amidase signature (AS) enzymes"/>
    <property type="match status" value="1"/>
</dbReference>
<organism evidence="3 4">
    <name type="scientific">Rhizobium aquaticum</name>
    <dbReference type="NCBI Taxonomy" id="1549636"/>
    <lineage>
        <taxon>Bacteria</taxon>
        <taxon>Pseudomonadati</taxon>
        <taxon>Pseudomonadota</taxon>
        <taxon>Alphaproteobacteria</taxon>
        <taxon>Hyphomicrobiales</taxon>
        <taxon>Rhizobiaceae</taxon>
        <taxon>Rhizobium/Agrobacterium group</taxon>
        <taxon>Rhizobium</taxon>
    </lineage>
</organism>
<dbReference type="InterPro" id="IPR000120">
    <property type="entry name" value="Amidase"/>
</dbReference>
<proteinExistence type="inferred from homology"/>
<feature type="domain" description="Amidase" evidence="2">
    <location>
        <begin position="38"/>
        <end position="428"/>
    </location>
</feature>
<dbReference type="Gene3D" id="3.90.1300.10">
    <property type="entry name" value="Amidase signature (AS) domain"/>
    <property type="match status" value="1"/>
</dbReference>
<evidence type="ECO:0000313" key="4">
    <source>
        <dbReference type="Proteomes" id="UP001549047"/>
    </source>
</evidence>
<dbReference type="PANTHER" id="PTHR11895">
    <property type="entry name" value="TRANSAMIDASE"/>
    <property type="match status" value="1"/>
</dbReference>
<dbReference type="PANTHER" id="PTHR11895:SF151">
    <property type="entry name" value="GLUTAMYL-TRNA(GLN) AMIDOTRANSFERASE SUBUNIT A"/>
    <property type="match status" value="1"/>
</dbReference>
<dbReference type="Proteomes" id="UP001549047">
    <property type="component" value="Unassembled WGS sequence"/>
</dbReference>
<comment type="similarity">
    <text evidence="1">Belongs to the amidase family.</text>
</comment>
<evidence type="ECO:0000256" key="1">
    <source>
        <dbReference type="ARBA" id="ARBA00009199"/>
    </source>
</evidence>
<dbReference type="InterPro" id="IPR023631">
    <property type="entry name" value="Amidase_dom"/>
</dbReference>
<dbReference type="RefSeq" id="WP_354557498.1">
    <property type="nucleotide sequence ID" value="NZ_JBEPMB010000005.1"/>
</dbReference>
<evidence type="ECO:0000259" key="2">
    <source>
        <dbReference type="Pfam" id="PF01425"/>
    </source>
</evidence>
<accession>A0ABV2J2M5</accession>
<evidence type="ECO:0000313" key="3">
    <source>
        <dbReference type="EMBL" id="MET3615014.1"/>
    </source>
</evidence>
<reference evidence="3 4" key="1">
    <citation type="submission" date="2024-06" db="EMBL/GenBank/DDBJ databases">
        <title>Genomic Encyclopedia of Type Strains, Phase IV (KMG-IV): sequencing the most valuable type-strain genomes for metagenomic binning, comparative biology and taxonomic classification.</title>
        <authorList>
            <person name="Goeker M."/>
        </authorList>
    </citation>
    <scope>NUCLEOTIDE SEQUENCE [LARGE SCALE GENOMIC DNA]</scope>
    <source>
        <strain evidence="3 4">DSM 29780</strain>
    </source>
</reference>
<gene>
    <name evidence="3" type="ORF">ABID16_003357</name>
</gene>
<comment type="caution">
    <text evidence="3">The sequence shown here is derived from an EMBL/GenBank/DDBJ whole genome shotgun (WGS) entry which is preliminary data.</text>
</comment>
<protein>
    <submittedName>
        <fullName evidence="3">Asp-tRNA(Asn)/Glu-tRNA(Gln) amidotransferase A subunit family amidase</fullName>
    </submittedName>
</protein>
<dbReference type="Pfam" id="PF01425">
    <property type="entry name" value="Amidase"/>
    <property type="match status" value="1"/>
</dbReference>
<name>A0ABV2J2M5_9HYPH</name>
<sequence length="446" mass="48198">MNLQTPQDFATQFAVAPNRLTATQALEALKTGRLTATDLVKACLQRIEIRDGDVRAWLHLNPYALRLAAELDALPREQRGKLHGLPIGIKDVFETKDMPTTFNSPNFEGHQPGQDAAAVDLLRAEGAIILGKTDTTEFAAAGRNAATGNPHDTRFSSGGSSAGSAASVADFQVPLSIGTQTGGSTIRPASFCGVYAFKPTFGVVSREGFKIYANTLDTVGWYGRSVADLSLLADVFGLMESIKPALGTATLRIGITLGPYRDRLQPESVQAMQVAADRFRKDGHDVTHLELPTEFSALDHYHRTILHREGAAAFRNLARRFGSELHDDFHHRVENRDGRSLSELRDAYDAAAKARVQFDRLAAEFDVILVPSAPGHAPEGRHPGDPVFNAMWTLLGVPCVNVPVFMQEAPLPIGVTLTGPRFSDPSLLAAAARLAPLIDCARSPYA</sequence>
<dbReference type="EMBL" id="JBEPMB010000005">
    <property type="protein sequence ID" value="MET3615014.1"/>
    <property type="molecule type" value="Genomic_DNA"/>
</dbReference>
<keyword evidence="4" id="KW-1185">Reference proteome</keyword>
<dbReference type="InterPro" id="IPR036928">
    <property type="entry name" value="AS_sf"/>
</dbReference>